<dbReference type="AlphaFoldDB" id="A0A7W5H4P7"/>
<dbReference type="RefSeq" id="WP_184302878.1">
    <property type="nucleotide sequence ID" value="NZ_JACHXU010000003.1"/>
</dbReference>
<dbReference type="GO" id="GO:0003677">
    <property type="term" value="F:DNA binding"/>
    <property type="evidence" value="ECO:0007669"/>
    <property type="project" value="InterPro"/>
</dbReference>
<name>A0A7W5H4P7_9BACT</name>
<evidence type="ECO:0000256" key="1">
    <source>
        <dbReference type="SAM" id="MobiDB-lite"/>
    </source>
</evidence>
<accession>A0A7W5H4P7</accession>
<reference evidence="2 3" key="1">
    <citation type="submission" date="2020-08" db="EMBL/GenBank/DDBJ databases">
        <title>Genomic Encyclopedia of Type Strains, Phase III (KMG-III): the genomes of soil and plant-associated and newly described type strains.</title>
        <authorList>
            <person name="Whitman W."/>
        </authorList>
    </citation>
    <scope>NUCLEOTIDE SEQUENCE [LARGE SCALE GENOMIC DNA]</scope>
    <source>
        <strain evidence="2 3">CECT 8075</strain>
    </source>
</reference>
<protein>
    <submittedName>
        <fullName evidence="2">Uncharacterized protein (DUF2132 family)</fullName>
    </submittedName>
</protein>
<dbReference type="InterPro" id="IPR018668">
    <property type="entry name" value="DNA-binding_VF530-like"/>
</dbReference>
<evidence type="ECO:0000313" key="2">
    <source>
        <dbReference type="EMBL" id="MBB3205403.1"/>
    </source>
</evidence>
<dbReference type="InterPro" id="IPR036361">
    <property type="entry name" value="SAP_dom_sf"/>
</dbReference>
<feature type="region of interest" description="Disordered" evidence="1">
    <location>
        <begin position="80"/>
        <end position="105"/>
    </location>
</feature>
<keyword evidence="3" id="KW-1185">Reference proteome</keyword>
<organism evidence="2 3">
    <name type="scientific">Aporhodopirellula rubra</name>
    <dbReference type="NCBI Taxonomy" id="980271"/>
    <lineage>
        <taxon>Bacteria</taxon>
        <taxon>Pseudomonadati</taxon>
        <taxon>Planctomycetota</taxon>
        <taxon>Planctomycetia</taxon>
        <taxon>Pirellulales</taxon>
        <taxon>Pirellulaceae</taxon>
        <taxon>Aporhodopirellula</taxon>
    </lineage>
</organism>
<proteinExistence type="predicted"/>
<gene>
    <name evidence="2" type="ORF">FHS27_001203</name>
</gene>
<comment type="caution">
    <text evidence="2">The sequence shown here is derived from an EMBL/GenBank/DDBJ whole genome shotgun (WGS) entry which is preliminary data.</text>
</comment>
<dbReference type="EMBL" id="JACHXU010000003">
    <property type="protein sequence ID" value="MBB3205403.1"/>
    <property type="molecule type" value="Genomic_DNA"/>
</dbReference>
<dbReference type="Pfam" id="PF09905">
    <property type="entry name" value="VF530"/>
    <property type="match status" value="1"/>
</dbReference>
<evidence type="ECO:0000313" key="3">
    <source>
        <dbReference type="Proteomes" id="UP000536179"/>
    </source>
</evidence>
<dbReference type="Proteomes" id="UP000536179">
    <property type="component" value="Unassembled WGS sequence"/>
</dbReference>
<dbReference type="Gene3D" id="1.10.720.30">
    <property type="entry name" value="SAP domain"/>
    <property type="match status" value="1"/>
</dbReference>
<sequence length="105" mass="12150">MNQSAPDQPQPNNPLHGVTLKAILEYLVTEYGWDRLGERINIHCFNYEPTINSSLKFLRKTDWARAKVERLYLDSLSFDERKGKNASADEPTEMASVWDRAHRGE</sequence>